<gene>
    <name evidence="2" type="ORF">BT67DRAFT_117294</name>
</gene>
<protein>
    <submittedName>
        <fullName evidence="2">Uncharacterized protein</fullName>
    </submittedName>
</protein>
<organism evidence="2 3">
    <name type="scientific">Trichocladium antarcticum</name>
    <dbReference type="NCBI Taxonomy" id="1450529"/>
    <lineage>
        <taxon>Eukaryota</taxon>
        <taxon>Fungi</taxon>
        <taxon>Dikarya</taxon>
        <taxon>Ascomycota</taxon>
        <taxon>Pezizomycotina</taxon>
        <taxon>Sordariomycetes</taxon>
        <taxon>Sordariomycetidae</taxon>
        <taxon>Sordariales</taxon>
        <taxon>Chaetomiaceae</taxon>
        <taxon>Trichocladium</taxon>
    </lineage>
</organism>
<evidence type="ECO:0000256" key="1">
    <source>
        <dbReference type="SAM" id="Phobius"/>
    </source>
</evidence>
<keyword evidence="1" id="KW-0472">Membrane</keyword>
<proteinExistence type="predicted"/>
<sequence>MSDSLIVYALPAYFANTAVDYLAVLAWWHALADAHGRSNDPTAAGEPFRLRRWGFRLERVTSPWNDNRLPTGVVCTAR</sequence>
<keyword evidence="3" id="KW-1185">Reference proteome</keyword>
<comment type="caution">
    <text evidence="2">The sequence shown here is derived from an EMBL/GenBank/DDBJ whole genome shotgun (WGS) entry which is preliminary data.</text>
</comment>
<dbReference type="AlphaFoldDB" id="A0AAN6UTN0"/>
<dbReference type="Proteomes" id="UP001304895">
    <property type="component" value="Unassembled WGS sequence"/>
</dbReference>
<evidence type="ECO:0000313" key="3">
    <source>
        <dbReference type="Proteomes" id="UP001304895"/>
    </source>
</evidence>
<name>A0AAN6UTN0_9PEZI</name>
<dbReference type="EMBL" id="MU853402">
    <property type="protein sequence ID" value="KAK4137671.1"/>
    <property type="molecule type" value="Genomic_DNA"/>
</dbReference>
<evidence type="ECO:0000313" key="2">
    <source>
        <dbReference type="EMBL" id="KAK4137671.1"/>
    </source>
</evidence>
<keyword evidence="1" id="KW-1133">Transmembrane helix</keyword>
<reference evidence="2" key="2">
    <citation type="submission" date="2023-05" db="EMBL/GenBank/DDBJ databases">
        <authorList>
            <consortium name="Lawrence Berkeley National Laboratory"/>
            <person name="Steindorff A."/>
            <person name="Hensen N."/>
            <person name="Bonometti L."/>
            <person name="Westerberg I."/>
            <person name="Brannstrom I.O."/>
            <person name="Guillou S."/>
            <person name="Cros-Aarteil S."/>
            <person name="Calhoun S."/>
            <person name="Haridas S."/>
            <person name="Kuo A."/>
            <person name="Mondo S."/>
            <person name="Pangilinan J."/>
            <person name="Riley R."/>
            <person name="Labutti K."/>
            <person name="Andreopoulos B."/>
            <person name="Lipzen A."/>
            <person name="Chen C."/>
            <person name="Yanf M."/>
            <person name="Daum C."/>
            <person name="Ng V."/>
            <person name="Clum A."/>
            <person name="Ohm R."/>
            <person name="Martin F."/>
            <person name="Silar P."/>
            <person name="Natvig D."/>
            <person name="Lalanne C."/>
            <person name="Gautier V."/>
            <person name="Ament-Velasquez S.L."/>
            <person name="Kruys A."/>
            <person name="Hutchinson M.I."/>
            <person name="Powell A.J."/>
            <person name="Barry K."/>
            <person name="Miller A.N."/>
            <person name="Grigoriev I.V."/>
            <person name="Debuchy R."/>
            <person name="Gladieux P."/>
            <person name="Thoren M.H."/>
            <person name="Johannesson H."/>
        </authorList>
    </citation>
    <scope>NUCLEOTIDE SEQUENCE</scope>
    <source>
        <strain evidence="2">CBS 123565</strain>
    </source>
</reference>
<accession>A0AAN6UTN0</accession>
<reference evidence="2" key="1">
    <citation type="journal article" date="2023" name="Mol. Phylogenet. Evol.">
        <title>Genome-scale phylogeny and comparative genomics of the fungal order Sordariales.</title>
        <authorList>
            <person name="Hensen N."/>
            <person name="Bonometti L."/>
            <person name="Westerberg I."/>
            <person name="Brannstrom I.O."/>
            <person name="Guillou S."/>
            <person name="Cros-Aarteil S."/>
            <person name="Calhoun S."/>
            <person name="Haridas S."/>
            <person name="Kuo A."/>
            <person name="Mondo S."/>
            <person name="Pangilinan J."/>
            <person name="Riley R."/>
            <person name="LaButti K."/>
            <person name="Andreopoulos B."/>
            <person name="Lipzen A."/>
            <person name="Chen C."/>
            <person name="Yan M."/>
            <person name="Daum C."/>
            <person name="Ng V."/>
            <person name="Clum A."/>
            <person name="Steindorff A."/>
            <person name="Ohm R.A."/>
            <person name="Martin F."/>
            <person name="Silar P."/>
            <person name="Natvig D.O."/>
            <person name="Lalanne C."/>
            <person name="Gautier V."/>
            <person name="Ament-Velasquez S.L."/>
            <person name="Kruys A."/>
            <person name="Hutchinson M.I."/>
            <person name="Powell A.J."/>
            <person name="Barry K."/>
            <person name="Miller A.N."/>
            <person name="Grigoriev I.V."/>
            <person name="Debuchy R."/>
            <person name="Gladieux P."/>
            <person name="Hiltunen Thoren M."/>
            <person name="Johannesson H."/>
        </authorList>
    </citation>
    <scope>NUCLEOTIDE SEQUENCE</scope>
    <source>
        <strain evidence="2">CBS 123565</strain>
    </source>
</reference>
<keyword evidence="1" id="KW-0812">Transmembrane</keyword>
<feature type="transmembrane region" description="Helical" evidence="1">
    <location>
        <begin position="6"/>
        <end position="28"/>
    </location>
</feature>